<reference evidence="2" key="2">
    <citation type="submission" date="2023-06" db="EMBL/GenBank/DDBJ databases">
        <authorList>
            <consortium name="Lawrence Berkeley National Laboratory"/>
            <person name="Mondo S.J."/>
            <person name="Hensen N."/>
            <person name="Bonometti L."/>
            <person name="Westerberg I."/>
            <person name="Brannstrom I.O."/>
            <person name="Guillou S."/>
            <person name="Cros-Aarteil S."/>
            <person name="Calhoun S."/>
            <person name="Haridas S."/>
            <person name="Kuo A."/>
            <person name="Pangilinan J."/>
            <person name="Riley R."/>
            <person name="Labutti K."/>
            <person name="Andreopoulos B."/>
            <person name="Lipzen A."/>
            <person name="Chen C."/>
            <person name="Yanf M."/>
            <person name="Daum C."/>
            <person name="Ng V."/>
            <person name="Clum A."/>
            <person name="Steindorff A."/>
            <person name="Ohm R."/>
            <person name="Martin F."/>
            <person name="Silar P."/>
            <person name="Natvig D."/>
            <person name="Lalanne C."/>
            <person name="Gautier V."/>
            <person name="Ament-Velasquez S.L."/>
            <person name="Kruys A."/>
            <person name="Hutchinson M.I."/>
            <person name="Powell A.J."/>
            <person name="Barry K."/>
            <person name="Miller A.N."/>
            <person name="Grigoriev I.V."/>
            <person name="Debuchy R."/>
            <person name="Gladieux P."/>
            <person name="Thoren M.H."/>
            <person name="Johannesson H."/>
        </authorList>
    </citation>
    <scope>NUCLEOTIDE SEQUENCE</scope>
    <source>
        <strain evidence="2">PSN324</strain>
    </source>
</reference>
<protein>
    <submittedName>
        <fullName evidence="2">Uncharacterized protein</fullName>
    </submittedName>
</protein>
<dbReference type="AlphaFoldDB" id="A0AAV9HGM8"/>
<evidence type="ECO:0000256" key="1">
    <source>
        <dbReference type="SAM" id="MobiDB-lite"/>
    </source>
</evidence>
<organism evidence="2 3">
    <name type="scientific">Cladorrhinum samala</name>
    <dbReference type="NCBI Taxonomy" id="585594"/>
    <lineage>
        <taxon>Eukaryota</taxon>
        <taxon>Fungi</taxon>
        <taxon>Dikarya</taxon>
        <taxon>Ascomycota</taxon>
        <taxon>Pezizomycotina</taxon>
        <taxon>Sordariomycetes</taxon>
        <taxon>Sordariomycetidae</taxon>
        <taxon>Sordariales</taxon>
        <taxon>Podosporaceae</taxon>
        <taxon>Cladorrhinum</taxon>
    </lineage>
</organism>
<keyword evidence="3" id="KW-1185">Reference proteome</keyword>
<dbReference type="Proteomes" id="UP001321749">
    <property type="component" value="Unassembled WGS sequence"/>
</dbReference>
<evidence type="ECO:0000313" key="3">
    <source>
        <dbReference type="Proteomes" id="UP001321749"/>
    </source>
</evidence>
<evidence type="ECO:0000313" key="2">
    <source>
        <dbReference type="EMBL" id="KAK4458788.1"/>
    </source>
</evidence>
<feature type="region of interest" description="Disordered" evidence="1">
    <location>
        <begin position="20"/>
        <end position="53"/>
    </location>
</feature>
<gene>
    <name evidence="2" type="ORF">QBC42DRAFT_299972</name>
</gene>
<name>A0AAV9HGM8_9PEZI</name>
<accession>A0AAV9HGM8</accession>
<comment type="caution">
    <text evidence="2">The sequence shown here is derived from an EMBL/GenBank/DDBJ whole genome shotgun (WGS) entry which is preliminary data.</text>
</comment>
<reference evidence="2" key="1">
    <citation type="journal article" date="2023" name="Mol. Phylogenet. Evol.">
        <title>Genome-scale phylogeny and comparative genomics of the fungal order Sordariales.</title>
        <authorList>
            <person name="Hensen N."/>
            <person name="Bonometti L."/>
            <person name="Westerberg I."/>
            <person name="Brannstrom I.O."/>
            <person name="Guillou S."/>
            <person name="Cros-Aarteil S."/>
            <person name="Calhoun S."/>
            <person name="Haridas S."/>
            <person name="Kuo A."/>
            <person name="Mondo S."/>
            <person name="Pangilinan J."/>
            <person name="Riley R."/>
            <person name="LaButti K."/>
            <person name="Andreopoulos B."/>
            <person name="Lipzen A."/>
            <person name="Chen C."/>
            <person name="Yan M."/>
            <person name="Daum C."/>
            <person name="Ng V."/>
            <person name="Clum A."/>
            <person name="Steindorff A."/>
            <person name="Ohm R.A."/>
            <person name="Martin F."/>
            <person name="Silar P."/>
            <person name="Natvig D.O."/>
            <person name="Lalanne C."/>
            <person name="Gautier V."/>
            <person name="Ament-Velasquez S.L."/>
            <person name="Kruys A."/>
            <person name="Hutchinson M.I."/>
            <person name="Powell A.J."/>
            <person name="Barry K."/>
            <person name="Miller A.N."/>
            <person name="Grigoriev I.V."/>
            <person name="Debuchy R."/>
            <person name="Gladieux P."/>
            <person name="Hiltunen Thoren M."/>
            <person name="Johannesson H."/>
        </authorList>
    </citation>
    <scope>NUCLEOTIDE SEQUENCE</scope>
    <source>
        <strain evidence="2">PSN324</strain>
    </source>
</reference>
<proteinExistence type="predicted"/>
<feature type="compositionally biased region" description="Polar residues" evidence="1">
    <location>
        <begin position="32"/>
        <end position="43"/>
    </location>
</feature>
<sequence>MSTATPEQLRQLAEQAQNFAPEAALRPRRPSQFLSLAPSTSDSFPRKPSNAEPLTTEALASISAAPKQRRASSLSSDASKNQFRFLKLGPVHWGEHIDEDNKGDFHEVAVEE</sequence>
<dbReference type="EMBL" id="MU865056">
    <property type="protein sequence ID" value="KAK4458788.1"/>
    <property type="molecule type" value="Genomic_DNA"/>
</dbReference>